<evidence type="ECO:0000313" key="1">
    <source>
        <dbReference type="EMBL" id="CAF4861487.1"/>
    </source>
</evidence>
<gene>
    <name evidence="1" type="ORF">SMN809_LOCUS49881</name>
</gene>
<evidence type="ECO:0000313" key="2">
    <source>
        <dbReference type="Proteomes" id="UP000676336"/>
    </source>
</evidence>
<comment type="caution">
    <text evidence="1">The sequence shown here is derived from an EMBL/GenBank/DDBJ whole genome shotgun (WGS) entry which is preliminary data.</text>
</comment>
<sequence>RGTDGEEARTFPRSALLLRVLCDVVIDVDVEDEDDDKQVIRLFVRLFDDEEVVLREAVAALLADRVSATIKCTNTK</sequence>
<proteinExistence type="predicted"/>
<dbReference type="Proteomes" id="UP000676336">
    <property type="component" value="Unassembled WGS sequence"/>
</dbReference>
<dbReference type="EMBL" id="CAJOBI010163783">
    <property type="protein sequence ID" value="CAF4861487.1"/>
    <property type="molecule type" value="Genomic_DNA"/>
</dbReference>
<protein>
    <submittedName>
        <fullName evidence="1">Uncharacterized protein</fullName>
    </submittedName>
</protein>
<organism evidence="1 2">
    <name type="scientific">Rotaria magnacalcarata</name>
    <dbReference type="NCBI Taxonomy" id="392030"/>
    <lineage>
        <taxon>Eukaryota</taxon>
        <taxon>Metazoa</taxon>
        <taxon>Spiralia</taxon>
        <taxon>Gnathifera</taxon>
        <taxon>Rotifera</taxon>
        <taxon>Eurotatoria</taxon>
        <taxon>Bdelloidea</taxon>
        <taxon>Philodinida</taxon>
        <taxon>Philodinidae</taxon>
        <taxon>Rotaria</taxon>
    </lineage>
</organism>
<name>A0A8S3C503_9BILA</name>
<dbReference type="AlphaFoldDB" id="A0A8S3C503"/>
<accession>A0A8S3C503</accession>
<feature type="non-terminal residue" evidence="1">
    <location>
        <position position="1"/>
    </location>
</feature>
<reference evidence="1" key="1">
    <citation type="submission" date="2021-02" db="EMBL/GenBank/DDBJ databases">
        <authorList>
            <person name="Nowell W R."/>
        </authorList>
    </citation>
    <scope>NUCLEOTIDE SEQUENCE</scope>
</reference>